<dbReference type="Gene3D" id="1.10.3720.10">
    <property type="entry name" value="MetI-like"/>
    <property type="match status" value="1"/>
</dbReference>
<comment type="similarity">
    <text evidence="7">Belongs to the binding-protein-dependent transport system permease family.</text>
</comment>
<keyword evidence="3" id="KW-1003">Cell membrane</keyword>
<feature type="transmembrane region" description="Helical" evidence="7">
    <location>
        <begin position="65"/>
        <end position="84"/>
    </location>
</feature>
<evidence type="ECO:0000256" key="3">
    <source>
        <dbReference type="ARBA" id="ARBA00022475"/>
    </source>
</evidence>
<feature type="transmembrane region" description="Helical" evidence="7">
    <location>
        <begin position="96"/>
        <end position="117"/>
    </location>
</feature>
<feature type="transmembrane region" description="Helical" evidence="7">
    <location>
        <begin position="235"/>
        <end position="257"/>
    </location>
</feature>
<dbReference type="InterPro" id="IPR035906">
    <property type="entry name" value="MetI-like_sf"/>
</dbReference>
<proteinExistence type="inferred from homology"/>
<keyword evidence="2 7" id="KW-0813">Transport</keyword>
<gene>
    <name evidence="9" type="ORF">ACFQQL_17065</name>
</gene>
<keyword evidence="4 7" id="KW-0812">Transmembrane</keyword>
<organism evidence="9 10">
    <name type="scientific">Georgenia alba</name>
    <dbReference type="NCBI Taxonomy" id="2233858"/>
    <lineage>
        <taxon>Bacteria</taxon>
        <taxon>Bacillati</taxon>
        <taxon>Actinomycetota</taxon>
        <taxon>Actinomycetes</taxon>
        <taxon>Micrococcales</taxon>
        <taxon>Bogoriellaceae</taxon>
        <taxon>Georgenia</taxon>
    </lineage>
</organism>
<dbReference type="Proteomes" id="UP001596455">
    <property type="component" value="Unassembled WGS sequence"/>
</dbReference>
<dbReference type="PROSITE" id="PS50928">
    <property type="entry name" value="ABC_TM1"/>
    <property type="match status" value="1"/>
</dbReference>
<dbReference type="SUPFAM" id="SSF161098">
    <property type="entry name" value="MetI-like"/>
    <property type="match status" value="1"/>
</dbReference>
<evidence type="ECO:0000256" key="4">
    <source>
        <dbReference type="ARBA" id="ARBA00022692"/>
    </source>
</evidence>
<reference evidence="10" key="1">
    <citation type="journal article" date="2019" name="Int. J. Syst. Evol. Microbiol.">
        <title>The Global Catalogue of Microorganisms (GCM) 10K type strain sequencing project: providing services to taxonomists for standard genome sequencing and annotation.</title>
        <authorList>
            <consortium name="The Broad Institute Genomics Platform"/>
            <consortium name="The Broad Institute Genome Sequencing Center for Infectious Disease"/>
            <person name="Wu L."/>
            <person name="Ma J."/>
        </authorList>
    </citation>
    <scope>NUCLEOTIDE SEQUENCE [LARGE SCALE GENOMIC DNA]</scope>
    <source>
        <strain evidence="10">JCM 1490</strain>
    </source>
</reference>
<keyword evidence="6 7" id="KW-0472">Membrane</keyword>
<evidence type="ECO:0000256" key="5">
    <source>
        <dbReference type="ARBA" id="ARBA00022989"/>
    </source>
</evidence>
<feature type="transmembrane region" description="Helical" evidence="7">
    <location>
        <begin position="176"/>
        <end position="197"/>
    </location>
</feature>
<evidence type="ECO:0000256" key="1">
    <source>
        <dbReference type="ARBA" id="ARBA00004651"/>
    </source>
</evidence>
<sequence>MTFIGFGVYVLMPIYWLLVNATKSTSDLFATFGFWFSDTPQLFQNVRDVLSHGDGIFLRWMGNTVLYSFSAAAGATLLSFIAGYGFAKWQFRLKNALFWTVLAAIMIPGAALAVPTYQLLSGLDLINTPWAVILPSVVNPFGLYLLRIYIDSAVPDEMIDAARIDGAGEVRILRSVVARVVSPGLATVFLISFVATWNNYLLPLLVLTEPELQPVTLGLTNWNRQSLVPTTGSEVLYSLVVTGSLLSIIPLVIAFAFMQRFLRSGLTIGAVR</sequence>
<evidence type="ECO:0000256" key="7">
    <source>
        <dbReference type="RuleBase" id="RU363032"/>
    </source>
</evidence>
<name>A0ABW2QBI6_9MICO</name>
<evidence type="ECO:0000313" key="10">
    <source>
        <dbReference type="Proteomes" id="UP001596455"/>
    </source>
</evidence>
<evidence type="ECO:0000256" key="6">
    <source>
        <dbReference type="ARBA" id="ARBA00023136"/>
    </source>
</evidence>
<feature type="domain" description="ABC transmembrane type-1" evidence="8">
    <location>
        <begin position="61"/>
        <end position="258"/>
    </location>
</feature>
<dbReference type="Pfam" id="PF00528">
    <property type="entry name" value="BPD_transp_1"/>
    <property type="match status" value="1"/>
</dbReference>
<dbReference type="RefSeq" id="WP_382396361.1">
    <property type="nucleotide sequence ID" value="NZ_JBHTCQ010000004.1"/>
</dbReference>
<dbReference type="PANTHER" id="PTHR43744">
    <property type="entry name" value="ABC TRANSPORTER PERMEASE PROTEIN MG189-RELATED-RELATED"/>
    <property type="match status" value="1"/>
</dbReference>
<comment type="caution">
    <text evidence="9">The sequence shown here is derived from an EMBL/GenBank/DDBJ whole genome shotgun (WGS) entry which is preliminary data.</text>
</comment>
<feature type="transmembrane region" description="Helical" evidence="7">
    <location>
        <begin position="129"/>
        <end position="150"/>
    </location>
</feature>
<dbReference type="CDD" id="cd06261">
    <property type="entry name" value="TM_PBP2"/>
    <property type="match status" value="1"/>
</dbReference>
<evidence type="ECO:0000259" key="8">
    <source>
        <dbReference type="PROSITE" id="PS50928"/>
    </source>
</evidence>
<keyword evidence="10" id="KW-1185">Reference proteome</keyword>
<keyword evidence="5 7" id="KW-1133">Transmembrane helix</keyword>
<protein>
    <submittedName>
        <fullName evidence="9">Carbohydrate ABC transporter permease</fullName>
    </submittedName>
</protein>
<evidence type="ECO:0000256" key="2">
    <source>
        <dbReference type="ARBA" id="ARBA00022448"/>
    </source>
</evidence>
<evidence type="ECO:0000313" key="9">
    <source>
        <dbReference type="EMBL" id="MFC7406833.1"/>
    </source>
</evidence>
<comment type="subcellular location">
    <subcellularLocation>
        <location evidence="1 7">Cell membrane</location>
        <topology evidence="1 7">Multi-pass membrane protein</topology>
    </subcellularLocation>
</comment>
<accession>A0ABW2QBI6</accession>
<dbReference type="InterPro" id="IPR000515">
    <property type="entry name" value="MetI-like"/>
</dbReference>
<dbReference type="PANTHER" id="PTHR43744:SF12">
    <property type="entry name" value="ABC TRANSPORTER PERMEASE PROTEIN MG189-RELATED"/>
    <property type="match status" value="1"/>
</dbReference>
<dbReference type="EMBL" id="JBHTCQ010000004">
    <property type="protein sequence ID" value="MFC7406833.1"/>
    <property type="molecule type" value="Genomic_DNA"/>
</dbReference>